<dbReference type="InterPro" id="IPR028081">
    <property type="entry name" value="Leu-bd"/>
</dbReference>
<name>A0ABR8S1Z9_9MICO</name>
<reference evidence="6 7" key="1">
    <citation type="submission" date="2020-08" db="EMBL/GenBank/DDBJ databases">
        <title>A Genomic Blueprint of the Chicken Gut Microbiome.</title>
        <authorList>
            <person name="Gilroy R."/>
            <person name="Ravi A."/>
            <person name="Getino M."/>
            <person name="Pursley I."/>
            <person name="Horton D.L."/>
            <person name="Alikhan N.-F."/>
            <person name="Baker D."/>
            <person name="Gharbi K."/>
            <person name="Hall N."/>
            <person name="Watson M."/>
            <person name="Adriaenssens E.M."/>
            <person name="Foster-Nyarko E."/>
            <person name="Jarju S."/>
            <person name="Secka A."/>
            <person name="Antonio M."/>
            <person name="Oren A."/>
            <person name="Chaudhuri R."/>
            <person name="La Ragione R.M."/>
            <person name="Hildebrand F."/>
            <person name="Pallen M.J."/>
        </authorList>
    </citation>
    <scope>NUCLEOTIDE SEQUENCE [LARGE SCALE GENOMIC DNA]</scope>
    <source>
        <strain evidence="6 7">Sa4CUA7</strain>
    </source>
</reference>
<dbReference type="PANTHER" id="PTHR47235">
    <property type="entry name" value="BLR6548 PROTEIN"/>
    <property type="match status" value="1"/>
</dbReference>
<dbReference type="PANTHER" id="PTHR47235:SF1">
    <property type="entry name" value="BLR6548 PROTEIN"/>
    <property type="match status" value="1"/>
</dbReference>
<dbReference type="RefSeq" id="WP_191718696.1">
    <property type="nucleotide sequence ID" value="NZ_JACSQP010000004.1"/>
</dbReference>
<feature type="chain" id="PRO_5046579433" evidence="4">
    <location>
        <begin position="39"/>
        <end position="436"/>
    </location>
</feature>
<evidence type="ECO:0000313" key="6">
    <source>
        <dbReference type="EMBL" id="MBD7957502.1"/>
    </source>
</evidence>
<feature type="region of interest" description="Disordered" evidence="3">
    <location>
        <begin position="34"/>
        <end position="60"/>
    </location>
</feature>
<protein>
    <submittedName>
        <fullName evidence="6">ABC transporter substrate-binding protein</fullName>
    </submittedName>
</protein>
<keyword evidence="2 4" id="KW-0732">Signal</keyword>
<comment type="similarity">
    <text evidence="1">Belongs to the leucine-binding protein family.</text>
</comment>
<comment type="caution">
    <text evidence="6">The sequence shown here is derived from an EMBL/GenBank/DDBJ whole genome shotgun (WGS) entry which is preliminary data.</text>
</comment>
<evidence type="ECO:0000256" key="1">
    <source>
        <dbReference type="ARBA" id="ARBA00010062"/>
    </source>
</evidence>
<evidence type="ECO:0000256" key="4">
    <source>
        <dbReference type="SAM" id="SignalP"/>
    </source>
</evidence>
<dbReference type="CDD" id="cd06343">
    <property type="entry name" value="PBP1_ABC_ligand_binding-like"/>
    <property type="match status" value="1"/>
</dbReference>
<feature type="compositionally biased region" description="Low complexity" evidence="3">
    <location>
        <begin position="46"/>
        <end position="60"/>
    </location>
</feature>
<keyword evidence="7" id="KW-1185">Reference proteome</keyword>
<gene>
    <name evidence="6" type="ORF">H9651_07610</name>
</gene>
<dbReference type="Gene3D" id="3.40.50.2300">
    <property type="match status" value="2"/>
</dbReference>
<dbReference type="Pfam" id="PF13458">
    <property type="entry name" value="Peripla_BP_6"/>
    <property type="match status" value="1"/>
</dbReference>
<organism evidence="6 7">
    <name type="scientific">Microbacterium pullorum</name>
    <dbReference type="NCBI Taxonomy" id="2762236"/>
    <lineage>
        <taxon>Bacteria</taxon>
        <taxon>Bacillati</taxon>
        <taxon>Actinomycetota</taxon>
        <taxon>Actinomycetes</taxon>
        <taxon>Micrococcales</taxon>
        <taxon>Microbacteriaceae</taxon>
        <taxon>Microbacterium</taxon>
    </lineage>
</organism>
<dbReference type="EMBL" id="JACSQP010000004">
    <property type="protein sequence ID" value="MBD7957502.1"/>
    <property type="molecule type" value="Genomic_DNA"/>
</dbReference>
<proteinExistence type="inferred from homology"/>
<evidence type="ECO:0000313" key="7">
    <source>
        <dbReference type="Proteomes" id="UP000648352"/>
    </source>
</evidence>
<dbReference type="Proteomes" id="UP000648352">
    <property type="component" value="Unassembled WGS sequence"/>
</dbReference>
<feature type="signal peptide" evidence="4">
    <location>
        <begin position="1"/>
        <end position="38"/>
    </location>
</feature>
<feature type="domain" description="Leucine-binding protein" evidence="5">
    <location>
        <begin position="56"/>
        <end position="400"/>
    </location>
</feature>
<evidence type="ECO:0000256" key="2">
    <source>
        <dbReference type="ARBA" id="ARBA00022729"/>
    </source>
</evidence>
<sequence length="436" mass="45161">MSQQSSTLRSAARRTGGLIAASALAVSLAACSTPSAPASGGEGETAGDSTGVTDTTVTIGTHTPLTGPAAAGYSSISAATNAYFDYLNDQGGVNGRTIEYIVKDDGYNPANSQTVVRELVQQDEVFAILNGLGTATHQSVLDFLDQNSVPDLFVASGSTSWNQPETYPNTFGFNADYVVEGAALGQYAADEFPDAAVCMLGQDDDFGDEFLEGLEMALGADGLTEVQRYSVSNQDVTAQIGALQAAGCDIVTLATINGFTALAVGTAAQLGWFPQWFASSSGADYPTLVGYLGEDVAPKLLQGFTGTNYLPMADDEWVELFREINTEYNGDAPFDGNTIFGMSVGYVFAEALAAAGENPTREALIEAVQSGDLVGNGILPLAFGPDSHAAYLGVGITTVDQGVQDYVDATYEVRDGSVSSVDRQPVPLSGAAVPGA</sequence>
<accession>A0ABR8S1Z9</accession>
<dbReference type="InterPro" id="IPR028082">
    <property type="entry name" value="Peripla_BP_I"/>
</dbReference>
<dbReference type="SUPFAM" id="SSF53822">
    <property type="entry name" value="Periplasmic binding protein-like I"/>
    <property type="match status" value="1"/>
</dbReference>
<evidence type="ECO:0000256" key="3">
    <source>
        <dbReference type="SAM" id="MobiDB-lite"/>
    </source>
</evidence>
<evidence type="ECO:0000259" key="5">
    <source>
        <dbReference type="Pfam" id="PF13458"/>
    </source>
</evidence>